<evidence type="ECO:0000313" key="5">
    <source>
        <dbReference type="EMBL" id="REG01382.1"/>
    </source>
</evidence>
<organism evidence="5 6">
    <name type="scientific">Asanoa ferruginea</name>
    <dbReference type="NCBI Taxonomy" id="53367"/>
    <lineage>
        <taxon>Bacteria</taxon>
        <taxon>Bacillati</taxon>
        <taxon>Actinomycetota</taxon>
        <taxon>Actinomycetes</taxon>
        <taxon>Micromonosporales</taxon>
        <taxon>Micromonosporaceae</taxon>
        <taxon>Asanoa</taxon>
    </lineage>
</organism>
<dbReference type="PRINTS" id="PR00446">
    <property type="entry name" value="HYDRGNUPTAKE"/>
</dbReference>
<evidence type="ECO:0000256" key="1">
    <source>
        <dbReference type="ARBA" id="ARBA00006814"/>
    </source>
</evidence>
<comment type="similarity">
    <text evidence="1">Belongs to the peptidase A31 family.</text>
</comment>
<dbReference type="Proteomes" id="UP000256913">
    <property type="component" value="Unassembled WGS sequence"/>
</dbReference>
<accession>A0A3D9ZW46</accession>
<dbReference type="AlphaFoldDB" id="A0A3D9ZW46"/>
<dbReference type="NCBIfam" id="TIGR00072">
    <property type="entry name" value="hydrog_prot"/>
    <property type="match status" value="1"/>
</dbReference>
<name>A0A3D9ZW46_9ACTN</name>
<evidence type="ECO:0000313" key="6">
    <source>
        <dbReference type="Proteomes" id="UP000256913"/>
    </source>
</evidence>
<keyword evidence="6" id="KW-1185">Reference proteome</keyword>
<comment type="caution">
    <text evidence="5">The sequence shown here is derived from an EMBL/GenBank/DDBJ whole genome shotgun (WGS) entry which is preliminary data.</text>
</comment>
<evidence type="ECO:0000256" key="2">
    <source>
        <dbReference type="ARBA" id="ARBA00022670"/>
    </source>
</evidence>
<evidence type="ECO:0000256" key="3">
    <source>
        <dbReference type="ARBA" id="ARBA00022750"/>
    </source>
</evidence>
<dbReference type="InterPro" id="IPR023430">
    <property type="entry name" value="Pept_HybD-like_dom_sf"/>
</dbReference>
<dbReference type="GO" id="GO:0008047">
    <property type="term" value="F:enzyme activator activity"/>
    <property type="evidence" value="ECO:0007669"/>
    <property type="project" value="InterPro"/>
</dbReference>
<dbReference type="Gene3D" id="3.40.50.1450">
    <property type="entry name" value="HybD-like"/>
    <property type="match status" value="1"/>
</dbReference>
<reference evidence="5 6" key="1">
    <citation type="submission" date="2018-08" db="EMBL/GenBank/DDBJ databases">
        <title>Sequencing the genomes of 1000 actinobacteria strains.</title>
        <authorList>
            <person name="Klenk H.-P."/>
        </authorList>
    </citation>
    <scope>NUCLEOTIDE SEQUENCE [LARGE SCALE GENOMIC DNA]</scope>
    <source>
        <strain evidence="5 6">DSM 44099</strain>
    </source>
</reference>
<evidence type="ECO:0000256" key="4">
    <source>
        <dbReference type="ARBA" id="ARBA00022801"/>
    </source>
</evidence>
<gene>
    <name evidence="5" type="ORF">DFJ67_7465</name>
</gene>
<dbReference type="RefSeq" id="WP_239097134.1">
    <property type="nucleotide sequence ID" value="NZ_BONB01000012.1"/>
</dbReference>
<dbReference type="GO" id="GO:0016485">
    <property type="term" value="P:protein processing"/>
    <property type="evidence" value="ECO:0007669"/>
    <property type="project" value="TreeGrafter"/>
</dbReference>
<keyword evidence="2 5" id="KW-0645">Protease</keyword>
<keyword evidence="3" id="KW-0064">Aspartyl protease</keyword>
<dbReference type="Pfam" id="PF01750">
    <property type="entry name" value="HycI"/>
    <property type="match status" value="1"/>
</dbReference>
<dbReference type="GO" id="GO:0004190">
    <property type="term" value="F:aspartic-type endopeptidase activity"/>
    <property type="evidence" value="ECO:0007669"/>
    <property type="project" value="UniProtKB-KW"/>
</dbReference>
<sequence length="165" mass="16628">MNPVDGQVLVAGIGNVFLGDDGFGPAVARALVERGDLPDRVRVVDYGIRGLHLAYDLLDGVGALILVDALPGDAMPGTISVLEVGAGDLPAGAGVDAHAMDPATVLATLRRLGGTLPPTYVVGCRPASLDEDLGLSPAVTAALPLALAAVDALFDKLCPPITEGT</sequence>
<protein>
    <submittedName>
        <fullName evidence="5">Hydrogenase maturation protease</fullName>
    </submittedName>
</protein>
<proteinExistence type="inferred from homology"/>
<dbReference type="SUPFAM" id="SSF53163">
    <property type="entry name" value="HybD-like"/>
    <property type="match status" value="1"/>
</dbReference>
<dbReference type="PANTHER" id="PTHR30302">
    <property type="entry name" value="HYDROGENASE 1 MATURATION PROTEASE"/>
    <property type="match status" value="1"/>
</dbReference>
<dbReference type="EMBL" id="QUMQ01000001">
    <property type="protein sequence ID" value="REG01382.1"/>
    <property type="molecule type" value="Genomic_DNA"/>
</dbReference>
<keyword evidence="4" id="KW-0378">Hydrolase</keyword>
<dbReference type="InterPro" id="IPR000671">
    <property type="entry name" value="Peptidase_A31"/>
</dbReference>
<dbReference type="PANTHER" id="PTHR30302:SF1">
    <property type="entry name" value="HYDROGENASE 2 MATURATION PROTEASE"/>
    <property type="match status" value="1"/>
</dbReference>